<dbReference type="Proteomes" id="UP000001505">
    <property type="component" value="Chromosome"/>
</dbReference>
<dbReference type="HOGENOM" id="CLU_025885_0_1_0"/>
<comment type="cofactor">
    <cofactor evidence="9">
        <name>Zn(2+)</name>
        <dbReference type="ChEBI" id="CHEBI:29105"/>
    </cofactor>
    <text evidence="9">Binds 3 Zn(2+) ions.</text>
</comment>
<keyword evidence="6 9" id="KW-0378">Hydrolase</keyword>
<evidence type="ECO:0000256" key="4">
    <source>
        <dbReference type="ARBA" id="ARBA00022759"/>
    </source>
</evidence>
<keyword evidence="2 9" id="KW-0540">Nuclease</keyword>
<evidence type="ECO:0000256" key="3">
    <source>
        <dbReference type="ARBA" id="ARBA00022723"/>
    </source>
</evidence>
<reference evidence="11 12" key="1">
    <citation type="journal article" date="2010" name="PLoS ONE">
        <title>The Waddlia genome: a window into chlamydial biology.</title>
        <authorList>
            <person name="Bertelli C."/>
            <person name="Collyn F."/>
            <person name="Croxatto A."/>
            <person name="Ruckert C."/>
            <person name="Polkinghorne A."/>
            <person name="Kebbi-Beghdadi C."/>
            <person name="Goesmann A."/>
            <person name="Vaughan L."/>
            <person name="Greub G."/>
        </authorList>
    </citation>
    <scope>NUCLEOTIDE SEQUENCE [LARGE SCALE GENOMIC DNA]</scope>
    <source>
        <strain evidence="12">ATCC VR-1470 / WSU 86-1044</strain>
    </source>
</reference>
<feature type="binding site" evidence="9">
    <location>
        <position position="168"/>
    </location>
    <ligand>
        <name>Zn(2+)</name>
        <dbReference type="ChEBI" id="CHEBI:29105"/>
        <label>1</label>
    </ligand>
</feature>
<evidence type="ECO:0000313" key="11">
    <source>
        <dbReference type="EMBL" id="ADI38915.1"/>
    </source>
</evidence>
<dbReference type="eggNOG" id="COG0648">
    <property type="taxonomic scope" value="Bacteria"/>
</dbReference>
<feature type="domain" description="Xylose isomerase-like TIM barrel" evidence="10">
    <location>
        <begin position="46"/>
        <end position="301"/>
    </location>
</feature>
<dbReference type="AlphaFoldDB" id="D6YS70"/>
<feature type="binding site" evidence="9">
    <location>
        <position position="252"/>
    </location>
    <ligand>
        <name>Zn(2+)</name>
        <dbReference type="ChEBI" id="CHEBI:29105"/>
        <label>3</label>
    </ligand>
</feature>
<dbReference type="NCBIfam" id="NF002197">
    <property type="entry name" value="PRK01060.1-2"/>
    <property type="match status" value="1"/>
</dbReference>
<gene>
    <name evidence="9 11" type="primary">nfo</name>
    <name evidence="11" type="ordered locus">wcw_1567</name>
</gene>
<dbReference type="PROSITE" id="PS00730">
    <property type="entry name" value="AP_NUCLEASE_F2_2"/>
    <property type="match status" value="1"/>
</dbReference>
<dbReference type="Gene3D" id="3.20.20.150">
    <property type="entry name" value="Divalent-metal-dependent TIM barrel enzymes"/>
    <property type="match status" value="1"/>
</dbReference>
<evidence type="ECO:0000256" key="2">
    <source>
        <dbReference type="ARBA" id="ARBA00022722"/>
    </source>
</evidence>
<dbReference type="GO" id="GO:0006284">
    <property type="term" value="P:base-excision repair"/>
    <property type="evidence" value="ECO:0007669"/>
    <property type="project" value="TreeGrafter"/>
</dbReference>
<dbReference type="HAMAP" id="MF_00152">
    <property type="entry name" value="Nfo"/>
    <property type="match status" value="1"/>
</dbReference>
<dbReference type="EMBL" id="CP001928">
    <property type="protein sequence ID" value="ADI38915.1"/>
    <property type="molecule type" value="Genomic_DNA"/>
</dbReference>
<feature type="binding site" evidence="9">
    <location>
        <position position="205"/>
    </location>
    <ligand>
        <name>Zn(2+)</name>
        <dbReference type="ChEBI" id="CHEBI:29105"/>
        <label>3</label>
    </ligand>
</feature>
<dbReference type="GO" id="GO:0008270">
    <property type="term" value="F:zinc ion binding"/>
    <property type="evidence" value="ECO:0007669"/>
    <property type="project" value="UniProtKB-UniRule"/>
</dbReference>
<keyword evidence="7 9" id="KW-0862">Zinc</keyword>
<evidence type="ECO:0000313" key="12">
    <source>
        <dbReference type="Proteomes" id="UP000001505"/>
    </source>
</evidence>
<evidence type="ECO:0000256" key="5">
    <source>
        <dbReference type="ARBA" id="ARBA00022763"/>
    </source>
</evidence>
<feature type="binding site" evidence="9">
    <location>
        <position position="239"/>
    </location>
    <ligand>
        <name>Zn(2+)</name>
        <dbReference type="ChEBI" id="CHEBI:29105"/>
        <label>2</label>
    </ligand>
</feature>
<dbReference type="PROSITE" id="PS00729">
    <property type="entry name" value="AP_NUCLEASE_F2_1"/>
    <property type="match status" value="1"/>
</dbReference>
<dbReference type="NCBIfam" id="TIGR00587">
    <property type="entry name" value="nfo"/>
    <property type="match status" value="1"/>
</dbReference>
<evidence type="ECO:0000256" key="9">
    <source>
        <dbReference type="HAMAP-Rule" id="MF_00152"/>
    </source>
</evidence>
<evidence type="ECO:0000256" key="8">
    <source>
        <dbReference type="ARBA" id="ARBA00023204"/>
    </source>
</evidence>
<evidence type="ECO:0000256" key="1">
    <source>
        <dbReference type="ARBA" id="ARBA00005340"/>
    </source>
</evidence>
<dbReference type="PANTHER" id="PTHR21445:SF0">
    <property type="entry name" value="APURINIC-APYRIMIDINIC ENDONUCLEASE"/>
    <property type="match status" value="1"/>
</dbReference>
<keyword evidence="4 9" id="KW-0255">Endonuclease</keyword>
<comment type="similarity">
    <text evidence="1 9">Belongs to the AP endonuclease 2 family.</text>
</comment>
<comment type="catalytic activity">
    <reaction evidence="9">
        <text>Endonucleolytic cleavage to 5'-phosphooligonucleotide end-products.</text>
        <dbReference type="EC" id="3.1.21.2"/>
    </reaction>
</comment>
<name>D6YS70_WADCW</name>
<comment type="function">
    <text evidence="9">Endonuclease IV plays a role in DNA repair. It cleaves phosphodiester bonds at apurinic or apyrimidinic (AP) sites, generating a 3'-hydroxyl group and a 5'-terminal sugar phosphate.</text>
</comment>
<sequence>MMQCLKTTKKSAMLLFKKDNNMSKNLLIGAHTSAAGGVFNALLEGKRIGATTIQLFTSNQKRWEGKPITEEIKKKWNEALSETGLREIMSHDSYLINLGAPSVDVLEKSRKAFKEELQRCLDLKITYLNFHPGAALKTDPQECLDRIVESLLETEPMVDGGPTTLLLEATAGQGSAVGYQFDQLGYIVKRVEKRIPIGVCIDTCHIFAAGYDIRDQVGWDQTLAEFDDKIGLSYLRALHVNDSMKDLGSRVDRHQPLGEGKIGMECFKVMMRDPRLKEIPKYLETPGGPDAWIHEIELLREFATRGIGS</sequence>
<feature type="binding site" evidence="9">
    <location>
        <position position="284"/>
    </location>
    <ligand>
        <name>Zn(2+)</name>
        <dbReference type="ChEBI" id="CHEBI:29105"/>
        <label>2</label>
    </ligand>
</feature>
<dbReference type="GO" id="GO:0008081">
    <property type="term" value="F:phosphoric diester hydrolase activity"/>
    <property type="evidence" value="ECO:0007669"/>
    <property type="project" value="TreeGrafter"/>
</dbReference>
<keyword evidence="12" id="KW-1185">Reference proteome</keyword>
<feature type="binding site" evidence="9">
    <location>
        <position position="254"/>
    </location>
    <ligand>
        <name>Zn(2+)</name>
        <dbReference type="ChEBI" id="CHEBI:29105"/>
        <label>3</label>
    </ligand>
</feature>
<keyword evidence="5 9" id="KW-0227">DNA damage</keyword>
<keyword evidence="3 9" id="KW-0479">Metal-binding</keyword>
<dbReference type="Pfam" id="PF01261">
    <property type="entry name" value="AP_endonuc_2"/>
    <property type="match status" value="1"/>
</dbReference>
<dbReference type="InterPro" id="IPR018246">
    <property type="entry name" value="AP_endonuc_F2_Zn_BS"/>
</dbReference>
<dbReference type="PROSITE" id="PS51432">
    <property type="entry name" value="AP_NUCLEASE_F2_4"/>
    <property type="match status" value="1"/>
</dbReference>
<proteinExistence type="inferred from homology"/>
<dbReference type="GO" id="GO:0003677">
    <property type="term" value="F:DNA binding"/>
    <property type="evidence" value="ECO:0007669"/>
    <property type="project" value="InterPro"/>
</dbReference>
<dbReference type="EC" id="3.1.21.2" evidence="9"/>
<protein>
    <recommendedName>
        <fullName evidence="9">Probable endonuclease 4</fullName>
        <ecNumber evidence="9">3.1.21.2</ecNumber>
    </recommendedName>
    <alternativeName>
        <fullName evidence="9">Endodeoxyribonuclease IV</fullName>
    </alternativeName>
    <alternativeName>
        <fullName evidence="9">Endonuclease IV</fullName>
    </alternativeName>
</protein>
<feature type="binding site" evidence="9">
    <location>
        <position position="168"/>
    </location>
    <ligand>
        <name>Zn(2+)</name>
        <dbReference type="ChEBI" id="CHEBI:29105"/>
        <label>2</label>
    </ligand>
</feature>
<dbReference type="SUPFAM" id="SSF51658">
    <property type="entry name" value="Xylose isomerase-like"/>
    <property type="match status" value="1"/>
</dbReference>
<accession>D6YS70</accession>
<feature type="binding site" evidence="9">
    <location>
        <position position="131"/>
    </location>
    <ligand>
        <name>Zn(2+)</name>
        <dbReference type="ChEBI" id="CHEBI:29105"/>
        <label>1</label>
    </ligand>
</feature>
<evidence type="ECO:0000256" key="6">
    <source>
        <dbReference type="ARBA" id="ARBA00022801"/>
    </source>
</evidence>
<feature type="binding site" evidence="9">
    <location>
        <position position="202"/>
    </location>
    <ligand>
        <name>Zn(2+)</name>
        <dbReference type="ChEBI" id="CHEBI:29105"/>
        <label>2</label>
    </ligand>
</feature>
<dbReference type="GO" id="GO:0003906">
    <property type="term" value="F:DNA-(apurinic or apyrimidinic site) endonuclease activity"/>
    <property type="evidence" value="ECO:0007669"/>
    <property type="project" value="TreeGrafter"/>
</dbReference>
<dbReference type="SMART" id="SM00518">
    <property type="entry name" value="AP2Ec"/>
    <property type="match status" value="1"/>
</dbReference>
<dbReference type="InterPro" id="IPR001719">
    <property type="entry name" value="AP_endonuc_2"/>
</dbReference>
<evidence type="ECO:0000259" key="10">
    <source>
        <dbReference type="Pfam" id="PF01261"/>
    </source>
</evidence>
<keyword evidence="8 9" id="KW-0234">DNA repair</keyword>
<dbReference type="KEGG" id="wch:wcw_1567"/>
<dbReference type="CDD" id="cd00019">
    <property type="entry name" value="AP2Ec"/>
    <property type="match status" value="1"/>
</dbReference>
<dbReference type="InterPro" id="IPR013022">
    <property type="entry name" value="Xyl_isomerase-like_TIM-brl"/>
</dbReference>
<feature type="binding site" evidence="9">
    <location>
        <position position="91"/>
    </location>
    <ligand>
        <name>Zn(2+)</name>
        <dbReference type="ChEBI" id="CHEBI:29105"/>
        <label>1</label>
    </ligand>
</feature>
<dbReference type="PROSITE" id="PS00731">
    <property type="entry name" value="AP_NUCLEASE_F2_3"/>
    <property type="match status" value="1"/>
</dbReference>
<organism evidence="11 12">
    <name type="scientific">Waddlia chondrophila (strain ATCC VR-1470 / WSU 86-1044)</name>
    <dbReference type="NCBI Taxonomy" id="716544"/>
    <lineage>
        <taxon>Bacteria</taxon>
        <taxon>Pseudomonadati</taxon>
        <taxon>Chlamydiota</taxon>
        <taxon>Chlamydiia</taxon>
        <taxon>Parachlamydiales</taxon>
        <taxon>Waddliaceae</taxon>
        <taxon>Waddlia</taxon>
    </lineage>
</organism>
<dbReference type="NCBIfam" id="NF002199">
    <property type="entry name" value="PRK01060.1-4"/>
    <property type="match status" value="1"/>
</dbReference>
<dbReference type="PANTHER" id="PTHR21445">
    <property type="entry name" value="ENDONUCLEASE IV ENDODEOXYRIBONUCLEASE IV"/>
    <property type="match status" value="1"/>
</dbReference>
<dbReference type="STRING" id="716544.wcw_1567"/>
<evidence type="ECO:0000256" key="7">
    <source>
        <dbReference type="ARBA" id="ARBA00022833"/>
    </source>
</evidence>
<dbReference type="GO" id="GO:0008833">
    <property type="term" value="F:deoxyribonuclease IV (phage-T4-induced) activity"/>
    <property type="evidence" value="ECO:0007669"/>
    <property type="project" value="UniProtKB-UniRule"/>
</dbReference>
<dbReference type="InterPro" id="IPR036237">
    <property type="entry name" value="Xyl_isomerase-like_sf"/>
</dbReference>
<dbReference type="FunFam" id="3.20.20.150:FF:000001">
    <property type="entry name" value="Probable endonuclease 4"/>
    <property type="match status" value="1"/>
</dbReference>